<keyword evidence="2" id="KW-1185">Reference proteome</keyword>
<dbReference type="GO" id="GO:0000447">
    <property type="term" value="P:endonucleolytic cleavage in ITS1 to separate SSU-rRNA from 5.8S rRNA and LSU-rRNA from tricistronic rRNA transcript (SSU-rRNA, 5.8S rRNA, LSU-rRNA)"/>
    <property type="evidence" value="ECO:0007669"/>
    <property type="project" value="TreeGrafter"/>
</dbReference>
<reference evidence="1 2" key="1">
    <citation type="submission" date="2016-10" db="EMBL/GenBank/DDBJ databases">
        <title>The genome of Paramicrosporidium saccamoebae is the missing link in understanding Cryptomycota and Microsporidia evolution.</title>
        <authorList>
            <person name="Quandt C.A."/>
            <person name="Beaudet D."/>
            <person name="Corsaro D."/>
            <person name="Michel R."/>
            <person name="Corradi N."/>
            <person name="James T."/>
        </authorList>
    </citation>
    <scope>NUCLEOTIDE SEQUENCE [LARGE SCALE GENOMIC DNA]</scope>
    <source>
        <strain evidence="1 2">KSL3</strain>
    </source>
</reference>
<dbReference type="AlphaFoldDB" id="A0A2H9TMI4"/>
<dbReference type="Pfam" id="PF08584">
    <property type="entry name" value="Ribonuc_P_40"/>
    <property type="match status" value="1"/>
</dbReference>
<dbReference type="GO" id="GO:0000171">
    <property type="term" value="F:ribonuclease MRP activity"/>
    <property type="evidence" value="ECO:0007669"/>
    <property type="project" value="TreeGrafter"/>
</dbReference>
<evidence type="ECO:0000313" key="2">
    <source>
        <dbReference type="Proteomes" id="UP000240830"/>
    </source>
</evidence>
<evidence type="ECO:0000313" key="1">
    <source>
        <dbReference type="EMBL" id="PJF18946.1"/>
    </source>
</evidence>
<dbReference type="GO" id="GO:0030681">
    <property type="term" value="C:multimeric ribonuclease P complex"/>
    <property type="evidence" value="ECO:0007669"/>
    <property type="project" value="TreeGrafter"/>
</dbReference>
<sequence>MGLGQPFAMGLGQDSTSCHMCQTRLGFNKQGYTIVDDNVLLLKLVTEDWDAVVQANETDVATLKLLDRLSMSLLSRETALSSETVLSSANVLSWASALSWVTGPSSIPSEVSLPTAPSTHPLQMTVHAAHNTHPPHPVRPQTRQMRQCACAGGGRETVDEEDATATHGRGWKLLHCQSPISALHFVVVAADTASNEVELVNTINQKVDSLAAFAVSMSFESLLNPSWLGIIQEHDVYGYFQEPRERYSIELKSRRLVADVSKEMYEKLGIEGTRLNKTGSRYRIDFDLQDSRIMTVGHKYRVRLLENVSRVFKDPLEMKLVCSATVFGLMAPHLKDVQMTAFTCAARTIDLPVPEISISEENIANSDDMEEWNLWLGSIVTRSNVLLDCNKVDPFISSCRLPDGPTHSITHIRLSGLISPLQISEIIESLPLNKSLCIVGQSLQGGFAMYLDSKKNYLLVTP</sequence>
<accession>A0A2H9TMI4</accession>
<dbReference type="PANTHER" id="PTHR15396:SF1">
    <property type="entry name" value="RIBONUCLEASE P PROTEIN SUBUNIT P40"/>
    <property type="match status" value="1"/>
</dbReference>
<dbReference type="InterPro" id="IPR013893">
    <property type="entry name" value="RNase_P_Rpp40"/>
</dbReference>
<dbReference type="Proteomes" id="UP000240830">
    <property type="component" value="Unassembled WGS sequence"/>
</dbReference>
<protein>
    <submittedName>
        <fullName evidence="1">Uncharacterized protein</fullName>
    </submittedName>
</protein>
<name>A0A2H9TMI4_9FUNG</name>
<dbReference type="GO" id="GO:0001682">
    <property type="term" value="P:tRNA 5'-leader removal"/>
    <property type="evidence" value="ECO:0007669"/>
    <property type="project" value="InterPro"/>
</dbReference>
<organism evidence="1 2">
    <name type="scientific">Paramicrosporidium saccamoebae</name>
    <dbReference type="NCBI Taxonomy" id="1246581"/>
    <lineage>
        <taxon>Eukaryota</taxon>
        <taxon>Fungi</taxon>
        <taxon>Fungi incertae sedis</taxon>
        <taxon>Cryptomycota</taxon>
        <taxon>Cryptomycota incertae sedis</taxon>
        <taxon>Paramicrosporidium</taxon>
    </lineage>
</organism>
<dbReference type="GO" id="GO:0004526">
    <property type="term" value="F:ribonuclease P activity"/>
    <property type="evidence" value="ECO:0007669"/>
    <property type="project" value="TreeGrafter"/>
</dbReference>
<gene>
    <name evidence="1" type="ORF">PSACC_01227</name>
</gene>
<proteinExistence type="predicted"/>
<dbReference type="GO" id="GO:0000172">
    <property type="term" value="C:ribonuclease MRP complex"/>
    <property type="evidence" value="ECO:0007669"/>
    <property type="project" value="TreeGrafter"/>
</dbReference>
<dbReference type="EMBL" id="MTSL01000093">
    <property type="protein sequence ID" value="PJF18946.1"/>
    <property type="molecule type" value="Genomic_DNA"/>
</dbReference>
<dbReference type="PANTHER" id="PTHR15396">
    <property type="entry name" value="RIBONUCLEASE P PROTEIN SUBUNIT P40"/>
    <property type="match status" value="1"/>
</dbReference>
<comment type="caution">
    <text evidence="1">The sequence shown here is derived from an EMBL/GenBank/DDBJ whole genome shotgun (WGS) entry which is preliminary data.</text>
</comment>